<dbReference type="Pfam" id="PF13411">
    <property type="entry name" value="MerR_1"/>
    <property type="match status" value="1"/>
</dbReference>
<dbReference type="SMART" id="SM00422">
    <property type="entry name" value="HTH_MERR"/>
    <property type="match status" value="1"/>
</dbReference>
<dbReference type="PANTHER" id="PTHR30204">
    <property type="entry name" value="REDOX-CYCLING DRUG-SENSING TRANSCRIPTIONAL ACTIVATOR SOXR"/>
    <property type="match status" value="1"/>
</dbReference>
<dbReference type="InterPro" id="IPR009061">
    <property type="entry name" value="DNA-bd_dom_put_sf"/>
</dbReference>
<comment type="caution">
    <text evidence="4">The sequence shown here is derived from an EMBL/GenBank/DDBJ whole genome shotgun (WGS) entry which is preliminary data.</text>
</comment>
<dbReference type="OrthoDB" id="9811174at2"/>
<accession>A0A7X2XF77</accession>
<dbReference type="EMBL" id="WNBW01000002">
    <property type="protein sequence ID" value="MTU03688.1"/>
    <property type="molecule type" value="Genomic_DNA"/>
</dbReference>
<evidence type="ECO:0000313" key="7">
    <source>
        <dbReference type="Proteomes" id="UP000484547"/>
    </source>
</evidence>
<dbReference type="Gene3D" id="1.10.1660.10">
    <property type="match status" value="1"/>
</dbReference>
<protein>
    <submittedName>
        <fullName evidence="4">MerR family transcriptional regulator</fullName>
    </submittedName>
</protein>
<gene>
    <name evidence="4" type="ORF">GMD11_04995</name>
    <name evidence="5" type="ORF">GMD18_04640</name>
</gene>
<dbReference type="CDD" id="cd01109">
    <property type="entry name" value="HTH_YyaN"/>
    <property type="match status" value="1"/>
</dbReference>
<dbReference type="GO" id="GO:0003677">
    <property type="term" value="F:DNA binding"/>
    <property type="evidence" value="ECO:0007669"/>
    <property type="project" value="UniProtKB-KW"/>
</dbReference>
<keyword evidence="1" id="KW-0238">DNA-binding</keyword>
<reference evidence="6 7" key="1">
    <citation type="journal article" date="2019" name="Nat. Med.">
        <title>A library of human gut bacterial isolates paired with longitudinal multiomics data enables mechanistic microbiome research.</title>
        <authorList>
            <person name="Poyet M."/>
            <person name="Groussin M."/>
            <person name="Gibbons S.M."/>
            <person name="Avila-Pacheco J."/>
            <person name="Jiang X."/>
            <person name="Kearney S.M."/>
            <person name="Perrotta A.R."/>
            <person name="Berdy B."/>
            <person name="Zhao S."/>
            <person name="Lieberman T.D."/>
            <person name="Swanson P.K."/>
            <person name="Smith M."/>
            <person name="Roesemann S."/>
            <person name="Alexander J.E."/>
            <person name="Rich S.A."/>
            <person name="Livny J."/>
            <person name="Vlamakis H."/>
            <person name="Clish C."/>
            <person name="Bullock K."/>
            <person name="Deik A."/>
            <person name="Scott J."/>
            <person name="Pierce K.A."/>
            <person name="Xavier R.J."/>
            <person name="Alm E.J."/>
        </authorList>
    </citation>
    <scope>NUCLEOTIDE SEQUENCE [LARGE SCALE GENOMIC DNA]</scope>
    <source>
        <strain evidence="4 7">BIOML-A13</strain>
        <strain evidence="5 6">BIOML-A3</strain>
    </source>
</reference>
<dbReference type="Proteomes" id="UP000443070">
    <property type="component" value="Unassembled WGS sequence"/>
</dbReference>
<organism evidence="4 7">
    <name type="scientific">Phascolarctobacterium faecium</name>
    <dbReference type="NCBI Taxonomy" id="33025"/>
    <lineage>
        <taxon>Bacteria</taxon>
        <taxon>Bacillati</taxon>
        <taxon>Bacillota</taxon>
        <taxon>Negativicutes</taxon>
        <taxon>Acidaminococcales</taxon>
        <taxon>Acidaminococcaceae</taxon>
        <taxon>Phascolarctobacterium</taxon>
    </lineage>
</organism>
<proteinExistence type="predicted"/>
<evidence type="ECO:0000256" key="2">
    <source>
        <dbReference type="SAM" id="Coils"/>
    </source>
</evidence>
<dbReference type="RefSeq" id="WP_046431255.1">
    <property type="nucleotide sequence ID" value="NZ_CAKVRS010000002.1"/>
</dbReference>
<keyword evidence="2" id="KW-0175">Coiled coil</keyword>
<dbReference type="GO" id="GO:0003700">
    <property type="term" value="F:DNA-binding transcription factor activity"/>
    <property type="evidence" value="ECO:0007669"/>
    <property type="project" value="InterPro"/>
</dbReference>
<evidence type="ECO:0000256" key="1">
    <source>
        <dbReference type="ARBA" id="ARBA00023125"/>
    </source>
</evidence>
<dbReference type="Proteomes" id="UP000484547">
    <property type="component" value="Unassembled WGS sequence"/>
</dbReference>
<evidence type="ECO:0000313" key="4">
    <source>
        <dbReference type="EMBL" id="MTT75626.1"/>
    </source>
</evidence>
<dbReference type="EMBL" id="WNBM01000002">
    <property type="protein sequence ID" value="MTT75626.1"/>
    <property type="molecule type" value="Genomic_DNA"/>
</dbReference>
<sequence>MNITEAGKLTSLTPNTLRYYERIGLIPPVARNKGGTREYTSKDLCWIEFIKTMRSAGLSPETLIEYVALSQLGDTSLEARKDILELQREVLQEKLEFIQQTLARIDIKIENYRTDIYQKNHPLQNQKQEEADL</sequence>
<feature type="coiled-coil region" evidence="2">
    <location>
        <begin position="81"/>
        <end position="108"/>
    </location>
</feature>
<evidence type="ECO:0000259" key="3">
    <source>
        <dbReference type="PROSITE" id="PS50937"/>
    </source>
</evidence>
<evidence type="ECO:0000313" key="6">
    <source>
        <dbReference type="Proteomes" id="UP000443070"/>
    </source>
</evidence>
<feature type="domain" description="HTH merR-type" evidence="3">
    <location>
        <begin position="1"/>
        <end position="69"/>
    </location>
</feature>
<name>A0A7X2XF77_9FIRM</name>
<dbReference type="PROSITE" id="PS50937">
    <property type="entry name" value="HTH_MERR_2"/>
    <property type="match status" value="1"/>
</dbReference>
<dbReference type="InterPro" id="IPR047057">
    <property type="entry name" value="MerR_fam"/>
</dbReference>
<dbReference type="PANTHER" id="PTHR30204:SF98">
    <property type="entry name" value="HTH-TYPE TRANSCRIPTIONAL REGULATOR ADHR"/>
    <property type="match status" value="1"/>
</dbReference>
<keyword evidence="6" id="KW-1185">Reference proteome</keyword>
<evidence type="ECO:0000313" key="5">
    <source>
        <dbReference type="EMBL" id="MTU03688.1"/>
    </source>
</evidence>
<dbReference type="SUPFAM" id="SSF46955">
    <property type="entry name" value="Putative DNA-binding domain"/>
    <property type="match status" value="1"/>
</dbReference>
<dbReference type="InterPro" id="IPR000551">
    <property type="entry name" value="MerR-type_HTH_dom"/>
</dbReference>
<dbReference type="AlphaFoldDB" id="A0A7X2XF77"/>